<name>A0ABV5ZW89_9PSEU</name>
<gene>
    <name evidence="1" type="ORF">ACFFQA_10130</name>
</gene>
<comment type="caution">
    <text evidence="1">The sequence shown here is derived from an EMBL/GenBank/DDBJ whole genome shotgun (WGS) entry which is preliminary data.</text>
</comment>
<organism evidence="1 2">
    <name type="scientific">Allokutzneria oryzae</name>
    <dbReference type="NCBI Taxonomy" id="1378989"/>
    <lineage>
        <taxon>Bacteria</taxon>
        <taxon>Bacillati</taxon>
        <taxon>Actinomycetota</taxon>
        <taxon>Actinomycetes</taxon>
        <taxon>Pseudonocardiales</taxon>
        <taxon>Pseudonocardiaceae</taxon>
        <taxon>Allokutzneria</taxon>
    </lineage>
</organism>
<evidence type="ECO:0000313" key="1">
    <source>
        <dbReference type="EMBL" id="MFB9904294.1"/>
    </source>
</evidence>
<dbReference type="RefSeq" id="WP_377851497.1">
    <property type="nucleotide sequence ID" value="NZ_JBHLZU010000009.1"/>
</dbReference>
<keyword evidence="2" id="KW-1185">Reference proteome</keyword>
<reference evidence="1 2" key="1">
    <citation type="submission" date="2024-09" db="EMBL/GenBank/DDBJ databases">
        <authorList>
            <person name="Sun Q."/>
            <person name="Mori K."/>
        </authorList>
    </citation>
    <scope>NUCLEOTIDE SEQUENCE [LARGE SCALE GENOMIC DNA]</scope>
    <source>
        <strain evidence="1 2">TBRC 7907</strain>
    </source>
</reference>
<accession>A0ABV5ZW89</accession>
<sequence>MDEPRWLAMVAAIMFVVTDGRPSSFGVAMPGDLGSQRLIGWSRAAAACAT</sequence>
<dbReference type="Proteomes" id="UP001589693">
    <property type="component" value="Unassembled WGS sequence"/>
</dbReference>
<proteinExistence type="predicted"/>
<evidence type="ECO:0000313" key="2">
    <source>
        <dbReference type="Proteomes" id="UP001589693"/>
    </source>
</evidence>
<dbReference type="EMBL" id="JBHLZU010000009">
    <property type="protein sequence ID" value="MFB9904294.1"/>
    <property type="molecule type" value="Genomic_DNA"/>
</dbReference>
<protein>
    <submittedName>
        <fullName evidence="1">Uncharacterized protein</fullName>
    </submittedName>
</protein>